<comment type="caution">
    <text evidence="1">The sequence shown here is derived from an EMBL/GenBank/DDBJ whole genome shotgun (WGS) entry which is preliminary data.</text>
</comment>
<dbReference type="Proteomes" id="UP000785679">
    <property type="component" value="Unassembled WGS sequence"/>
</dbReference>
<gene>
    <name evidence="1" type="ORF">FGO68_gene9456</name>
</gene>
<reference evidence="1" key="1">
    <citation type="submission" date="2019-06" db="EMBL/GenBank/DDBJ databases">
        <authorList>
            <person name="Zheng W."/>
        </authorList>
    </citation>
    <scope>NUCLEOTIDE SEQUENCE</scope>
    <source>
        <strain evidence="1">QDHG01</strain>
    </source>
</reference>
<name>A0A8J8TA14_HALGN</name>
<protein>
    <submittedName>
        <fullName evidence="1">Uncharacterized protein</fullName>
    </submittedName>
</protein>
<evidence type="ECO:0000313" key="1">
    <source>
        <dbReference type="EMBL" id="TNV88082.1"/>
    </source>
</evidence>
<dbReference type="AlphaFoldDB" id="A0A8J8TA14"/>
<accession>A0A8J8TA14</accession>
<evidence type="ECO:0000313" key="2">
    <source>
        <dbReference type="Proteomes" id="UP000785679"/>
    </source>
</evidence>
<proteinExistence type="predicted"/>
<sequence>MQASGLQFDEDSAAMWEYFPSSYLFSVLNSKFILLELNFQYLQLTSLYSHCKPQNPHIPLQMDSLQLKKLQSKLLSLTRPSFLSKGSMPLFSMLLSKQ</sequence>
<dbReference type="EMBL" id="RRYP01000078">
    <property type="protein sequence ID" value="TNV88082.1"/>
    <property type="molecule type" value="Genomic_DNA"/>
</dbReference>
<organism evidence="1 2">
    <name type="scientific">Halteria grandinella</name>
    <dbReference type="NCBI Taxonomy" id="5974"/>
    <lineage>
        <taxon>Eukaryota</taxon>
        <taxon>Sar</taxon>
        <taxon>Alveolata</taxon>
        <taxon>Ciliophora</taxon>
        <taxon>Intramacronucleata</taxon>
        <taxon>Spirotrichea</taxon>
        <taxon>Stichotrichia</taxon>
        <taxon>Sporadotrichida</taxon>
        <taxon>Halteriidae</taxon>
        <taxon>Halteria</taxon>
    </lineage>
</organism>
<keyword evidence="2" id="KW-1185">Reference proteome</keyword>